<dbReference type="Proteomes" id="UP001597541">
    <property type="component" value="Unassembled WGS sequence"/>
</dbReference>
<organism evidence="2 3">
    <name type="scientific">Paenibacillus gansuensis</name>
    <dbReference type="NCBI Taxonomy" id="306542"/>
    <lineage>
        <taxon>Bacteria</taxon>
        <taxon>Bacillati</taxon>
        <taxon>Bacillota</taxon>
        <taxon>Bacilli</taxon>
        <taxon>Bacillales</taxon>
        <taxon>Paenibacillaceae</taxon>
        <taxon>Paenibacillus</taxon>
    </lineage>
</organism>
<accession>A0ABW5PKX5</accession>
<keyword evidence="1" id="KW-0472">Membrane</keyword>
<keyword evidence="1" id="KW-0812">Transmembrane</keyword>
<evidence type="ECO:0000313" key="2">
    <source>
        <dbReference type="EMBL" id="MFD2614727.1"/>
    </source>
</evidence>
<name>A0ABW5PKX5_9BACL</name>
<gene>
    <name evidence="2" type="ORF">ACFSUF_20135</name>
</gene>
<keyword evidence="3" id="KW-1185">Reference proteome</keyword>
<evidence type="ECO:0000313" key="3">
    <source>
        <dbReference type="Proteomes" id="UP001597541"/>
    </source>
</evidence>
<protein>
    <recommendedName>
        <fullName evidence="4">Flp pilus-assembly TadG-like N-terminal domain-containing protein</fullName>
    </recommendedName>
</protein>
<dbReference type="EMBL" id="JBHUME010000013">
    <property type="protein sequence ID" value="MFD2614727.1"/>
    <property type="molecule type" value="Genomic_DNA"/>
</dbReference>
<feature type="transmembrane region" description="Helical" evidence="1">
    <location>
        <begin position="20"/>
        <end position="43"/>
    </location>
</feature>
<proteinExistence type="predicted"/>
<evidence type="ECO:0008006" key="4">
    <source>
        <dbReference type="Google" id="ProtNLM"/>
    </source>
</evidence>
<reference evidence="3" key="1">
    <citation type="journal article" date="2019" name="Int. J. Syst. Evol. Microbiol.">
        <title>The Global Catalogue of Microorganisms (GCM) 10K type strain sequencing project: providing services to taxonomists for standard genome sequencing and annotation.</title>
        <authorList>
            <consortium name="The Broad Institute Genomics Platform"/>
            <consortium name="The Broad Institute Genome Sequencing Center for Infectious Disease"/>
            <person name="Wu L."/>
            <person name="Ma J."/>
        </authorList>
    </citation>
    <scope>NUCLEOTIDE SEQUENCE [LARGE SCALE GENOMIC DNA]</scope>
    <source>
        <strain evidence="3">KCTC 3950</strain>
    </source>
</reference>
<evidence type="ECO:0000256" key="1">
    <source>
        <dbReference type="SAM" id="Phobius"/>
    </source>
</evidence>
<keyword evidence="1" id="KW-1133">Transmembrane helix</keyword>
<sequence>MKPTNKFMLSIINNQRGGISIMLCSLIALVFCISAMVISIDFARISTQKNKIKNYLNNALHAASLSIDEISLSKGLVRLDITTNGKKAQDMFYIYLRKNLHLDNNNKALATSVLPTDSTVEVKELVYINYEDSILVNLLGGSTSCSYSSLGKSITCNITENAGQPNEISRKITESIVGPSVVSIIAADHDGIGLLSDERLLITGVQELRFFKK</sequence>
<comment type="caution">
    <text evidence="2">The sequence shown here is derived from an EMBL/GenBank/DDBJ whole genome shotgun (WGS) entry which is preliminary data.</text>
</comment>
<dbReference type="RefSeq" id="WP_377605919.1">
    <property type="nucleotide sequence ID" value="NZ_JBHUME010000013.1"/>
</dbReference>